<evidence type="ECO:0000313" key="1">
    <source>
        <dbReference type="EMBL" id="GFT32089.1"/>
    </source>
</evidence>
<dbReference type="Proteomes" id="UP000887013">
    <property type="component" value="Unassembled WGS sequence"/>
</dbReference>
<gene>
    <name evidence="1" type="ORF">NPIL_671921</name>
</gene>
<reference evidence="1" key="1">
    <citation type="submission" date="2020-08" db="EMBL/GenBank/DDBJ databases">
        <title>Multicomponent nature underlies the extraordinary mechanical properties of spider dragline silk.</title>
        <authorList>
            <person name="Kono N."/>
            <person name="Nakamura H."/>
            <person name="Mori M."/>
            <person name="Yoshida Y."/>
            <person name="Ohtoshi R."/>
            <person name="Malay A.D."/>
            <person name="Moran D.A.P."/>
            <person name="Tomita M."/>
            <person name="Numata K."/>
            <person name="Arakawa K."/>
        </authorList>
    </citation>
    <scope>NUCLEOTIDE SEQUENCE</scope>
</reference>
<comment type="caution">
    <text evidence="1">The sequence shown here is derived from an EMBL/GenBank/DDBJ whole genome shotgun (WGS) entry which is preliminary data.</text>
</comment>
<proteinExistence type="predicted"/>
<dbReference type="EMBL" id="BMAW01013113">
    <property type="protein sequence ID" value="GFT32089.1"/>
    <property type="molecule type" value="Genomic_DNA"/>
</dbReference>
<protein>
    <submittedName>
        <fullName evidence="1">Uncharacterized protein</fullName>
    </submittedName>
</protein>
<evidence type="ECO:0000313" key="2">
    <source>
        <dbReference type="Proteomes" id="UP000887013"/>
    </source>
</evidence>
<dbReference type="AlphaFoldDB" id="A0A8X6NU61"/>
<organism evidence="1 2">
    <name type="scientific">Nephila pilipes</name>
    <name type="common">Giant wood spider</name>
    <name type="synonym">Nephila maculata</name>
    <dbReference type="NCBI Taxonomy" id="299642"/>
    <lineage>
        <taxon>Eukaryota</taxon>
        <taxon>Metazoa</taxon>
        <taxon>Ecdysozoa</taxon>
        <taxon>Arthropoda</taxon>
        <taxon>Chelicerata</taxon>
        <taxon>Arachnida</taxon>
        <taxon>Araneae</taxon>
        <taxon>Araneomorphae</taxon>
        <taxon>Entelegynae</taxon>
        <taxon>Araneoidea</taxon>
        <taxon>Nephilidae</taxon>
        <taxon>Nephila</taxon>
    </lineage>
</organism>
<sequence>MLQQDLMQTPESLFIARMQCNRGGHNSFYRWGSRCLSPLIQRIGNGPLSMQLQPAPSIGDGYYASQWTAHDKMFSMSGRYEVRTGC</sequence>
<accession>A0A8X6NU61</accession>
<keyword evidence="2" id="KW-1185">Reference proteome</keyword>
<name>A0A8X6NU61_NEPPI</name>